<evidence type="ECO:0000313" key="5">
    <source>
        <dbReference type="Proteomes" id="UP001195483"/>
    </source>
</evidence>
<accession>A0AAE0T728</accession>
<gene>
    <name evidence="4" type="ORF">CHS0354_000687</name>
</gene>
<evidence type="ECO:0000313" key="4">
    <source>
        <dbReference type="EMBL" id="KAK3605022.1"/>
    </source>
</evidence>
<dbReference type="NCBIfam" id="TIGR02124">
    <property type="entry name" value="hypE"/>
    <property type="match status" value="1"/>
</dbReference>
<organism evidence="4 5">
    <name type="scientific">Potamilus streckersoni</name>
    <dbReference type="NCBI Taxonomy" id="2493646"/>
    <lineage>
        <taxon>Eukaryota</taxon>
        <taxon>Metazoa</taxon>
        <taxon>Spiralia</taxon>
        <taxon>Lophotrochozoa</taxon>
        <taxon>Mollusca</taxon>
        <taxon>Bivalvia</taxon>
        <taxon>Autobranchia</taxon>
        <taxon>Heteroconchia</taxon>
        <taxon>Palaeoheterodonta</taxon>
        <taxon>Unionida</taxon>
        <taxon>Unionoidea</taxon>
        <taxon>Unionidae</taxon>
        <taxon>Ambleminae</taxon>
        <taxon>Lampsilini</taxon>
        <taxon>Potamilus</taxon>
    </lineage>
</organism>
<keyword evidence="5" id="KW-1185">Reference proteome</keyword>
<dbReference type="InterPro" id="IPR011854">
    <property type="entry name" value="HypE"/>
</dbReference>
<dbReference type="EMBL" id="JAEAOA010000085">
    <property type="protein sequence ID" value="KAK3605022.1"/>
    <property type="molecule type" value="Genomic_DNA"/>
</dbReference>
<dbReference type="Pfam" id="PF01924">
    <property type="entry name" value="HypD"/>
    <property type="match status" value="1"/>
</dbReference>
<dbReference type="GO" id="GO:0051539">
    <property type="term" value="F:4 iron, 4 sulfur cluster binding"/>
    <property type="evidence" value="ECO:0007669"/>
    <property type="project" value="TreeGrafter"/>
</dbReference>
<reference evidence="4" key="3">
    <citation type="submission" date="2023-05" db="EMBL/GenBank/DDBJ databases">
        <authorList>
            <person name="Smith C.H."/>
        </authorList>
    </citation>
    <scope>NUCLEOTIDE SEQUENCE</scope>
    <source>
        <strain evidence="4">CHS0354</strain>
        <tissue evidence="4">Mantle</tissue>
    </source>
</reference>
<dbReference type="PANTHER" id="PTHR30149">
    <property type="entry name" value="HYDROGENASE PROTEIN ASSEMBLY PROTEIN HYPD"/>
    <property type="match status" value="1"/>
</dbReference>
<dbReference type="SUPFAM" id="SSF56042">
    <property type="entry name" value="PurM C-terminal domain-like"/>
    <property type="match status" value="1"/>
</dbReference>
<dbReference type="AlphaFoldDB" id="A0AAE0T728"/>
<dbReference type="Gene3D" id="3.40.50.11740">
    <property type="entry name" value="HypD, alpha/beta domain 2"/>
    <property type="match status" value="2"/>
</dbReference>
<name>A0AAE0T728_9BIVA</name>
<dbReference type="InterPro" id="IPR042243">
    <property type="entry name" value="HypD_1"/>
</dbReference>
<dbReference type="Gene3D" id="3.30.1330.10">
    <property type="entry name" value="PurM-like, N-terminal domain"/>
    <property type="match status" value="1"/>
</dbReference>
<sequence>MRHFINQKINFKTKEIIMKYLHEYRDQEVAQSFIEQIHKTATRSWNVMEVCGGQTHSLVKNGLLDALAPKVNMIHGPGCPVCVSPKSIIDKAIFLVEQNVVMCSFGDMLRVPGNKGTLLEAKAKGGDIRILYSPLEAVQMAKQEPQKEFCFLAVGFETTGPANALAVLHAHRQNVRNFSILVNHVLVPPAIEAIEADPLCQIDGYLGAGHVCAIMGTSQYKVLVNKIQKPIVITGFEPLDLLQGILMTVVQLEKGEKNLENQYTRIVPEEGNIEAIKTVNMVFEETDCEWRGIGMIPQSGWKLKSEWKDFDAEKRMSMSMDVKSYENELCIAGDILKGIKKPNECKSFRSTCTPLTPQGAPMHDGAFLELTGSVAFSTDSYVIHPIFFPNSNIGELAVNGTINDLAMCGAEAKYLSLSFIIEEGLTIQEFYEILFSVKDACDRGQVKIVTGDTKVVERGKGDKIYINTSGIGVIHPKAQIDIKQIQNDDCIIVSGEIAAHGISILSLRQGLTFESDIISDTKSLKQNVMNTLNEFGSEIKWLRDATRGGLATVLNELVEGVQCGIEIKKATIPINEQVTSGCELLGLDPLFVANEGVYVLVVSKTSAERVLAYLKCHEESKKASIIGYFNKNQPKKVMMSGTMGGKRIISMLPGDQLPRIC</sequence>
<comment type="similarity">
    <text evidence="1">Belongs to the HypE family.</text>
</comment>
<proteinExistence type="inferred from homology"/>
<dbReference type="Pfam" id="PF00586">
    <property type="entry name" value="AIRS"/>
    <property type="match status" value="1"/>
</dbReference>
<dbReference type="InterPro" id="IPR002780">
    <property type="entry name" value="Hyd_form_HypD"/>
</dbReference>
<dbReference type="InterPro" id="IPR036676">
    <property type="entry name" value="PurM-like_C_sf"/>
</dbReference>
<protein>
    <recommendedName>
        <fullName evidence="6">Hydrogenase expression/formation protein</fullName>
    </recommendedName>
</protein>
<feature type="domain" description="PurM-like N-terminal" evidence="2">
    <location>
        <begin position="364"/>
        <end position="474"/>
    </location>
</feature>
<evidence type="ECO:0000256" key="1">
    <source>
        <dbReference type="ARBA" id="ARBA00006243"/>
    </source>
</evidence>
<dbReference type="GO" id="GO:0005506">
    <property type="term" value="F:iron ion binding"/>
    <property type="evidence" value="ECO:0007669"/>
    <property type="project" value="TreeGrafter"/>
</dbReference>
<dbReference type="CDD" id="cd02197">
    <property type="entry name" value="HypE"/>
    <property type="match status" value="1"/>
</dbReference>
<feature type="domain" description="PurM-like C-terminal" evidence="3">
    <location>
        <begin position="488"/>
        <end position="636"/>
    </location>
</feature>
<dbReference type="PANTHER" id="PTHR30149:SF0">
    <property type="entry name" value="HYDROGENASE MATURATION FACTOR HYPD"/>
    <property type="match status" value="1"/>
</dbReference>
<evidence type="ECO:0008006" key="6">
    <source>
        <dbReference type="Google" id="ProtNLM"/>
    </source>
</evidence>
<dbReference type="Proteomes" id="UP001195483">
    <property type="component" value="Unassembled WGS sequence"/>
</dbReference>
<dbReference type="InterPro" id="IPR010918">
    <property type="entry name" value="PurM-like_C_dom"/>
</dbReference>
<dbReference type="NCBIfam" id="TIGR00075">
    <property type="entry name" value="hypD"/>
    <property type="match status" value="1"/>
</dbReference>
<dbReference type="Gene3D" id="3.90.650.10">
    <property type="entry name" value="PurM-like C-terminal domain"/>
    <property type="match status" value="1"/>
</dbReference>
<reference evidence="4" key="1">
    <citation type="journal article" date="2021" name="Genome Biol. Evol.">
        <title>A High-Quality Reference Genome for a Parasitic Bivalve with Doubly Uniparental Inheritance (Bivalvia: Unionida).</title>
        <authorList>
            <person name="Smith C.H."/>
        </authorList>
    </citation>
    <scope>NUCLEOTIDE SEQUENCE</scope>
    <source>
        <strain evidence="4">CHS0354</strain>
    </source>
</reference>
<dbReference type="SUPFAM" id="SSF55326">
    <property type="entry name" value="PurM N-terminal domain-like"/>
    <property type="match status" value="1"/>
</dbReference>
<dbReference type="InterPro" id="IPR016188">
    <property type="entry name" value="PurM-like_N"/>
</dbReference>
<reference evidence="4" key="2">
    <citation type="journal article" date="2021" name="Genome Biol. Evol.">
        <title>Developing a high-quality reference genome for a parasitic bivalve with doubly uniparental inheritance (Bivalvia: Unionida).</title>
        <authorList>
            <person name="Smith C.H."/>
        </authorList>
    </citation>
    <scope>NUCLEOTIDE SEQUENCE</scope>
    <source>
        <strain evidence="4">CHS0354</strain>
        <tissue evidence="4">Mantle</tissue>
    </source>
</reference>
<dbReference type="InterPro" id="IPR036921">
    <property type="entry name" value="PurM-like_N_sf"/>
</dbReference>
<dbReference type="GO" id="GO:0051604">
    <property type="term" value="P:protein maturation"/>
    <property type="evidence" value="ECO:0007669"/>
    <property type="project" value="TreeGrafter"/>
</dbReference>
<dbReference type="GO" id="GO:0070025">
    <property type="term" value="F:carbon monoxide binding"/>
    <property type="evidence" value="ECO:0007669"/>
    <property type="project" value="TreeGrafter"/>
</dbReference>
<comment type="caution">
    <text evidence="4">The sequence shown here is derived from an EMBL/GenBank/DDBJ whole genome shotgun (WGS) entry which is preliminary data.</text>
</comment>
<evidence type="ECO:0000259" key="2">
    <source>
        <dbReference type="Pfam" id="PF00586"/>
    </source>
</evidence>
<dbReference type="Pfam" id="PF02769">
    <property type="entry name" value="AIRS_C"/>
    <property type="match status" value="1"/>
</dbReference>
<evidence type="ECO:0000259" key="3">
    <source>
        <dbReference type="Pfam" id="PF02769"/>
    </source>
</evidence>